<accession>A0A2S2BZB6</accession>
<comment type="similarity">
    <text evidence="1">Belongs to the CdaR family.</text>
</comment>
<organism evidence="5 6">
    <name type="scientific">Rhodococcus oxybenzonivorans</name>
    <dbReference type="NCBI Taxonomy" id="1990687"/>
    <lineage>
        <taxon>Bacteria</taxon>
        <taxon>Bacillati</taxon>
        <taxon>Actinomycetota</taxon>
        <taxon>Actinomycetes</taxon>
        <taxon>Mycobacteriales</taxon>
        <taxon>Nocardiaceae</taxon>
        <taxon>Rhodococcus</taxon>
    </lineage>
</organism>
<dbReference type="Pfam" id="PF14361">
    <property type="entry name" value="RsbRD_N"/>
    <property type="match status" value="1"/>
</dbReference>
<dbReference type="EMBL" id="CP021354">
    <property type="protein sequence ID" value="AWK73904.1"/>
    <property type="molecule type" value="Genomic_DNA"/>
</dbReference>
<sequence>MKRTSTNPGGSAVDPGPSARALVVAVAAAANTHRDEIVRLMIDHVILEMAEVAADQRLVELLAVGADASVTANVQMLEHDIDVKWMTAPGAVREFARVVAQRGFPVAVLEQGSRLTRNVMLRWCLEQLGVLGKDPVVVAQAAVDLMSRLTDWADNLYQQLLEIYEAAFETWLRNRSAARSARIDDILAGRHVEVAEAEITLAYRLDQWHLGLTAWIDSSAHGDYLARLDEVVTTLAKTLGCHSRPLFEPRDERTAWAWLPLGTSRRVDLSEVASTIDGRDDSVTIALGAAHEGRKGFVRTHQQAVQAAVVARASQAPGLHAVPMEEVGAVALMCSDLELTRSWVNDVLGPLAADDPTIALYRETLRVFLTSGGSYTTAAISLNLHKNSVMYRLRKIEDLLGRSVRERRLDLENALALCAWLGPAVLHPFTPAD</sequence>
<dbReference type="InterPro" id="IPR025751">
    <property type="entry name" value="RsbRD_N_dom"/>
</dbReference>
<dbReference type="PANTHER" id="PTHR33744">
    <property type="entry name" value="CARBOHYDRATE DIACID REGULATOR"/>
    <property type="match status" value="1"/>
</dbReference>
<evidence type="ECO:0000313" key="5">
    <source>
        <dbReference type="EMBL" id="AWK73904.1"/>
    </source>
</evidence>
<dbReference type="Pfam" id="PF17853">
    <property type="entry name" value="GGDEF_2"/>
    <property type="match status" value="1"/>
</dbReference>
<keyword evidence="6" id="KW-1185">Reference proteome</keyword>
<evidence type="ECO:0000256" key="1">
    <source>
        <dbReference type="ARBA" id="ARBA00006754"/>
    </source>
</evidence>
<proteinExistence type="inferred from homology"/>
<feature type="domain" description="PucR C-terminal helix-turn-helix" evidence="2">
    <location>
        <begin position="362"/>
        <end position="416"/>
    </location>
</feature>
<dbReference type="Proteomes" id="UP000245711">
    <property type="component" value="Chromosome"/>
</dbReference>
<dbReference type="InterPro" id="IPR042070">
    <property type="entry name" value="PucR_C-HTH_sf"/>
</dbReference>
<evidence type="ECO:0000259" key="3">
    <source>
        <dbReference type="Pfam" id="PF14361"/>
    </source>
</evidence>
<dbReference type="Pfam" id="PF13556">
    <property type="entry name" value="HTH_30"/>
    <property type="match status" value="1"/>
</dbReference>
<evidence type="ECO:0000259" key="2">
    <source>
        <dbReference type="Pfam" id="PF13556"/>
    </source>
</evidence>
<dbReference type="InterPro" id="IPR041522">
    <property type="entry name" value="CdaR_GGDEF"/>
</dbReference>
<reference evidence="5 6" key="1">
    <citation type="submission" date="2017-05" db="EMBL/GenBank/DDBJ databases">
        <title>Isolation of Rhodococcus sp. S2-17 biodegrading of BP-3.</title>
        <authorList>
            <person name="Lee Y."/>
            <person name="Kim K.H."/>
            <person name="Chun B.H."/>
            <person name="Jung H.S."/>
            <person name="Jeon C.O."/>
        </authorList>
    </citation>
    <scope>NUCLEOTIDE SEQUENCE [LARGE SCALE GENOMIC DNA]</scope>
    <source>
        <strain evidence="5 6">S2-17</strain>
    </source>
</reference>
<evidence type="ECO:0000313" key="6">
    <source>
        <dbReference type="Proteomes" id="UP000245711"/>
    </source>
</evidence>
<evidence type="ECO:0000259" key="4">
    <source>
        <dbReference type="Pfam" id="PF17853"/>
    </source>
</evidence>
<name>A0A2S2BZB6_9NOCA</name>
<dbReference type="Gene3D" id="1.10.10.2840">
    <property type="entry name" value="PucR C-terminal helix-turn-helix domain"/>
    <property type="match status" value="1"/>
</dbReference>
<dbReference type="InterPro" id="IPR051448">
    <property type="entry name" value="CdaR-like_regulators"/>
</dbReference>
<dbReference type="InterPro" id="IPR025736">
    <property type="entry name" value="PucR_C-HTH_dom"/>
</dbReference>
<dbReference type="AlphaFoldDB" id="A0A2S2BZB6"/>
<dbReference type="KEGG" id="roz:CBI38_22415"/>
<dbReference type="OrthoDB" id="3663486at2"/>
<feature type="domain" description="CdaR GGDEF-like" evidence="4">
    <location>
        <begin position="193"/>
        <end position="308"/>
    </location>
</feature>
<dbReference type="PANTHER" id="PTHR33744:SF1">
    <property type="entry name" value="DNA-BINDING TRANSCRIPTIONAL ACTIVATOR ADER"/>
    <property type="match status" value="1"/>
</dbReference>
<feature type="domain" description="RsbT co-antagonist protein RsbRD N-terminal" evidence="3">
    <location>
        <begin position="35"/>
        <end position="179"/>
    </location>
</feature>
<protein>
    <recommendedName>
        <fullName evidence="7">PucR family transcriptional regulator</fullName>
    </recommendedName>
</protein>
<evidence type="ECO:0008006" key="7">
    <source>
        <dbReference type="Google" id="ProtNLM"/>
    </source>
</evidence>
<gene>
    <name evidence="5" type="ORF">CBI38_22415</name>
</gene>